<feature type="compositionally biased region" description="Acidic residues" evidence="1">
    <location>
        <begin position="84"/>
        <end position="99"/>
    </location>
</feature>
<proteinExistence type="predicted"/>
<dbReference type="EMBL" id="LR899011">
    <property type="protein sequence ID" value="CAD7085365.1"/>
    <property type="molecule type" value="Genomic_DNA"/>
</dbReference>
<evidence type="ECO:0000313" key="2">
    <source>
        <dbReference type="EMBL" id="CAD7085365.1"/>
    </source>
</evidence>
<name>A0A7R8YX22_HERIL</name>
<dbReference type="Proteomes" id="UP000594454">
    <property type="component" value="Chromosome 3"/>
</dbReference>
<feature type="compositionally biased region" description="Basic residues" evidence="1">
    <location>
        <begin position="106"/>
        <end position="115"/>
    </location>
</feature>
<dbReference type="AlphaFoldDB" id="A0A7R8YX22"/>
<feature type="region of interest" description="Disordered" evidence="1">
    <location>
        <begin position="72"/>
        <end position="134"/>
    </location>
</feature>
<keyword evidence="3" id="KW-1185">Reference proteome</keyword>
<organism evidence="2 3">
    <name type="scientific">Hermetia illucens</name>
    <name type="common">Black soldier fly</name>
    <dbReference type="NCBI Taxonomy" id="343691"/>
    <lineage>
        <taxon>Eukaryota</taxon>
        <taxon>Metazoa</taxon>
        <taxon>Ecdysozoa</taxon>
        <taxon>Arthropoda</taxon>
        <taxon>Hexapoda</taxon>
        <taxon>Insecta</taxon>
        <taxon>Pterygota</taxon>
        <taxon>Neoptera</taxon>
        <taxon>Endopterygota</taxon>
        <taxon>Diptera</taxon>
        <taxon>Brachycera</taxon>
        <taxon>Stratiomyomorpha</taxon>
        <taxon>Stratiomyidae</taxon>
        <taxon>Hermetiinae</taxon>
        <taxon>Hermetia</taxon>
    </lineage>
</organism>
<sequence length="134" mass="15480">MNVIIIMTNPIDQIIIKTNIIIQNRLDKTTITDKTVMTADGTKVIPTIQVIIKDKVPINQVKLGLITNLHNDSRCEKQQQVEPTDIENIEQEPNTEQENYETHPKQNNKRNKSRNHKDSNPEVNHIDSQVFFLN</sequence>
<accession>A0A7R8YX22</accession>
<dbReference type="InParanoid" id="A0A7R8YX22"/>
<gene>
    <name evidence="2" type="ORF">HERILL_LOCUS8213</name>
</gene>
<protein>
    <submittedName>
        <fullName evidence="2">Uncharacterized protein</fullName>
    </submittedName>
</protein>
<evidence type="ECO:0000313" key="3">
    <source>
        <dbReference type="Proteomes" id="UP000594454"/>
    </source>
</evidence>
<reference evidence="2 3" key="1">
    <citation type="submission" date="2020-11" db="EMBL/GenBank/DDBJ databases">
        <authorList>
            <person name="Wallbank WR R."/>
            <person name="Pardo Diaz C."/>
            <person name="Kozak K."/>
            <person name="Martin S."/>
            <person name="Jiggins C."/>
            <person name="Moest M."/>
            <person name="Warren A I."/>
            <person name="Generalovic N T."/>
            <person name="Byers J.R.P. K."/>
            <person name="Montejo-Kovacevich G."/>
            <person name="Yen C E."/>
        </authorList>
    </citation>
    <scope>NUCLEOTIDE SEQUENCE [LARGE SCALE GENOMIC DNA]</scope>
</reference>
<evidence type="ECO:0000256" key="1">
    <source>
        <dbReference type="SAM" id="MobiDB-lite"/>
    </source>
</evidence>